<dbReference type="PANTHER" id="PTHR43784:SF2">
    <property type="entry name" value="GDSL-LIKE LIPASE_ACYLHYDROLASE, PUTATIVE (AFU_ORTHOLOGUE AFUA_2G00820)-RELATED"/>
    <property type="match status" value="1"/>
</dbReference>
<dbReference type="RefSeq" id="WP_161071643.1">
    <property type="nucleotide sequence ID" value="NZ_WWCU01000006.1"/>
</dbReference>
<dbReference type="InterPro" id="IPR013830">
    <property type="entry name" value="SGNH_hydro"/>
</dbReference>
<feature type="signal peptide" evidence="1">
    <location>
        <begin position="1"/>
        <end position="20"/>
    </location>
</feature>
<dbReference type="PANTHER" id="PTHR43784">
    <property type="entry name" value="GDSL-LIKE LIPASE/ACYLHYDROLASE, PUTATIVE (AFU_ORTHOLOGUE AFUA_2G00820)-RELATED"/>
    <property type="match status" value="1"/>
</dbReference>
<accession>A0A7X4HBM1</accession>
<feature type="domain" description="SGNH hydrolase-type esterase" evidence="2">
    <location>
        <begin position="206"/>
        <end position="402"/>
    </location>
</feature>
<dbReference type="Proteomes" id="UP000450676">
    <property type="component" value="Unassembled WGS sequence"/>
</dbReference>
<dbReference type="GO" id="GO:0016788">
    <property type="term" value="F:hydrolase activity, acting on ester bonds"/>
    <property type="evidence" value="ECO:0007669"/>
    <property type="project" value="UniProtKB-ARBA"/>
</dbReference>
<evidence type="ECO:0000313" key="4">
    <source>
        <dbReference type="Proteomes" id="UP000450676"/>
    </source>
</evidence>
<dbReference type="AlphaFoldDB" id="A0A7X4HBM1"/>
<feature type="chain" id="PRO_5031329623" evidence="1">
    <location>
        <begin position="21"/>
        <end position="411"/>
    </location>
</feature>
<keyword evidence="4" id="KW-1185">Reference proteome</keyword>
<sequence>MLKTLTVIGIAAAVALPAVAEEQWQTSWYAAPQPGWDAGFALPTNIPLSLQDQTVRETLRLSAGGQRVRVVLSNRYGTEALVIGEARLARTAAGAAAGASHAITAAPAGVLTFGGQRSVTVPPGKQAVSDALDFCVRPLERLSVSTYFPQRALPSTFHWGAQQTGFIASGNQTAARQLPGAETLQGRIFLTAVHVSGGADGGTLVALGDSVTDGNGSTPDHDRRWPDYLARLAVARGLAVANAGISGARVLADRMGERAAARFEQDVLAQPGVRSVIVALGINDIGWPASAFAPHDPAMAAETLIAGYRKLIERAHANKVKVIGATMAPFENALQGTPLSDHYSPAKDAVRRQVNDWIRSSGAFDAVVDFDAVLRDPARPSRLLPAFDSGDHLHPGDAGYEAMAKAAYQVL</sequence>
<dbReference type="InterPro" id="IPR036514">
    <property type="entry name" value="SGNH_hydro_sf"/>
</dbReference>
<dbReference type="SUPFAM" id="SSF52266">
    <property type="entry name" value="SGNH hydrolase"/>
    <property type="match status" value="1"/>
</dbReference>
<evidence type="ECO:0000256" key="1">
    <source>
        <dbReference type="SAM" id="SignalP"/>
    </source>
</evidence>
<name>A0A7X4HBM1_9BURK</name>
<dbReference type="InterPro" id="IPR053140">
    <property type="entry name" value="GDSL_Rv0518-like"/>
</dbReference>
<comment type="caution">
    <text evidence="3">The sequence shown here is derived from an EMBL/GenBank/DDBJ whole genome shotgun (WGS) entry which is preliminary data.</text>
</comment>
<reference evidence="3 4" key="1">
    <citation type="submission" date="2019-12" db="EMBL/GenBank/DDBJ databases">
        <title>Novel species isolated from a subtropical stream in China.</title>
        <authorList>
            <person name="Lu H."/>
        </authorList>
    </citation>
    <scope>NUCLEOTIDE SEQUENCE [LARGE SCALE GENOMIC DNA]</scope>
    <source>
        <strain evidence="3 4">FT127W</strain>
    </source>
</reference>
<keyword evidence="1" id="KW-0732">Signal</keyword>
<dbReference type="EMBL" id="WWCU01000006">
    <property type="protein sequence ID" value="MYN07280.1"/>
    <property type="molecule type" value="Genomic_DNA"/>
</dbReference>
<dbReference type="Gene3D" id="3.40.50.1110">
    <property type="entry name" value="SGNH hydrolase"/>
    <property type="match status" value="1"/>
</dbReference>
<dbReference type="CDD" id="cd01830">
    <property type="entry name" value="XynE_like"/>
    <property type="match status" value="1"/>
</dbReference>
<dbReference type="Pfam" id="PF13472">
    <property type="entry name" value="Lipase_GDSL_2"/>
    <property type="match status" value="1"/>
</dbReference>
<evidence type="ECO:0000313" key="3">
    <source>
        <dbReference type="EMBL" id="MYN07280.1"/>
    </source>
</evidence>
<organism evidence="3 4">
    <name type="scientific">Pseudoduganella aquatica</name>
    <dbReference type="NCBI Taxonomy" id="2660641"/>
    <lineage>
        <taxon>Bacteria</taxon>
        <taxon>Pseudomonadati</taxon>
        <taxon>Pseudomonadota</taxon>
        <taxon>Betaproteobacteria</taxon>
        <taxon>Burkholderiales</taxon>
        <taxon>Oxalobacteraceae</taxon>
        <taxon>Telluria group</taxon>
        <taxon>Pseudoduganella</taxon>
    </lineage>
</organism>
<gene>
    <name evidence="3" type="ORF">GTP77_08000</name>
</gene>
<evidence type="ECO:0000259" key="2">
    <source>
        <dbReference type="Pfam" id="PF13472"/>
    </source>
</evidence>
<keyword evidence="3" id="KW-0378">Hydrolase</keyword>
<protein>
    <submittedName>
        <fullName evidence="3">SGNH/GDSL hydrolase family protein</fullName>
    </submittedName>
</protein>
<proteinExistence type="predicted"/>